<evidence type="ECO:0000313" key="2">
    <source>
        <dbReference type="EMBL" id="GMA72872.1"/>
    </source>
</evidence>
<proteinExistence type="predicted"/>
<reference evidence="1 3" key="1">
    <citation type="journal article" date="2012" name="Int. J. Syst. Evol. Microbiol.">
        <title>Characterization of Tetragenococcus strains from sugar thick juice reveals a novel species, Tetragenococcus osmophilus sp. nov., and divides Tetragenococcus halophilus into two subspecies, T. halophilus subsp. halophilus subsp. nov. and T. halophilus subsp. flandriensis subsp. nov.</title>
        <authorList>
            <person name="Juste A."/>
            <person name="Van Trappen S."/>
            <person name="Verreth C."/>
            <person name="Cleenwerck I."/>
            <person name="De Vos P."/>
            <person name="Lievens B."/>
            <person name="Willems K.A."/>
        </authorList>
    </citation>
    <scope>NUCLEOTIDE SEQUENCE [LARGE SCALE GENOMIC DNA]</scope>
    <source>
        <strain evidence="1 3">JCM 31126</strain>
    </source>
</reference>
<accession>A0AA37XL80</accession>
<sequence>MGYLAVILMVGLLLYSIIRYASDKKSVQEVRGYYLLVDKKKEDHSGKCYGVFQQDQKQIECELPFSLYLHLQVPQRGYLYAKDKKVKSFKTKE</sequence>
<reference evidence="1" key="3">
    <citation type="submission" date="2018-03" db="EMBL/GenBank/DDBJ databases">
        <authorList>
            <person name="Jeon C.O."/>
        </authorList>
    </citation>
    <scope>NUCLEOTIDE SEQUENCE</scope>
    <source>
        <strain evidence="1">JCM 31126</strain>
    </source>
</reference>
<dbReference type="Proteomes" id="UP001157039">
    <property type="component" value="Unassembled WGS sequence"/>
</dbReference>
<reference evidence="2" key="4">
    <citation type="submission" date="2023-02" db="EMBL/GenBank/DDBJ databases">
        <authorList>
            <person name="Sun Q."/>
            <person name="Mori K."/>
        </authorList>
    </citation>
    <scope>NUCLEOTIDE SEQUENCE</scope>
    <source>
        <strain evidence="2">NBRC 114545</strain>
    </source>
</reference>
<name>A0AA37XL80_9ENTE</name>
<dbReference type="KEGG" id="too:C7K38_03600"/>
<evidence type="ECO:0000313" key="1">
    <source>
        <dbReference type="EMBL" id="AYW47538.1"/>
    </source>
</evidence>
<dbReference type="EMBL" id="BSUW01000001">
    <property type="protein sequence ID" value="GMA72872.1"/>
    <property type="molecule type" value="Genomic_DNA"/>
</dbReference>
<evidence type="ECO:0000313" key="3">
    <source>
        <dbReference type="Proteomes" id="UP000268310"/>
    </source>
</evidence>
<evidence type="ECO:0000313" key="4">
    <source>
        <dbReference type="Proteomes" id="UP001157039"/>
    </source>
</evidence>
<dbReference type="RefSeq" id="WP_123934744.1">
    <property type="nucleotide sequence ID" value="NZ_BSUW01000001.1"/>
</dbReference>
<gene>
    <name evidence="1" type="ORF">C7K38_03600</name>
    <name evidence="2" type="ORF">GCM10025885_19210</name>
</gene>
<dbReference type="Proteomes" id="UP000268310">
    <property type="component" value="Chromosome"/>
</dbReference>
<keyword evidence="3" id="KW-1185">Reference proteome</keyword>
<reference evidence="2 4" key="2">
    <citation type="journal article" date="2014" name="Int. J. Syst. Evol. Microbiol.">
        <title>Complete genome sequence of Corynebacterium casei LMG S-19264T (=DSM 44701T), isolated from a smear-ripened cheese.</title>
        <authorList>
            <consortium name="US DOE Joint Genome Institute (JGI-PGF)"/>
            <person name="Walter F."/>
            <person name="Albersmeier A."/>
            <person name="Kalinowski J."/>
            <person name="Ruckert C."/>
        </authorList>
    </citation>
    <scope>NUCLEOTIDE SEQUENCE [LARGE SCALE GENOMIC DNA]</scope>
    <source>
        <strain evidence="2 4">NBRC 114545</strain>
    </source>
</reference>
<dbReference type="AlphaFoldDB" id="A0AA37XL80"/>
<organism evidence="2 4">
    <name type="scientific">Tetragenococcus osmophilus</name>
    <dbReference type="NCBI Taxonomy" id="526944"/>
    <lineage>
        <taxon>Bacteria</taxon>
        <taxon>Bacillati</taxon>
        <taxon>Bacillota</taxon>
        <taxon>Bacilli</taxon>
        <taxon>Lactobacillales</taxon>
        <taxon>Enterococcaceae</taxon>
        <taxon>Tetragenococcus</taxon>
    </lineage>
</organism>
<dbReference type="EMBL" id="CP027783">
    <property type="protein sequence ID" value="AYW47538.1"/>
    <property type="molecule type" value="Genomic_DNA"/>
</dbReference>
<protein>
    <submittedName>
        <fullName evidence="2">Uncharacterized protein</fullName>
    </submittedName>
</protein>